<proteinExistence type="predicted"/>
<protein>
    <submittedName>
        <fullName evidence="1">Uncharacterized protein</fullName>
    </submittedName>
</protein>
<name>A0A6C0AN06_9ZZZZ</name>
<reference evidence="1" key="1">
    <citation type="journal article" date="2020" name="Nature">
        <title>Giant virus diversity and host interactions through global metagenomics.</title>
        <authorList>
            <person name="Schulz F."/>
            <person name="Roux S."/>
            <person name="Paez-Espino D."/>
            <person name="Jungbluth S."/>
            <person name="Walsh D.A."/>
            <person name="Denef V.J."/>
            <person name="McMahon K.D."/>
            <person name="Konstantinidis K.T."/>
            <person name="Eloe-Fadrosh E.A."/>
            <person name="Kyrpides N.C."/>
            <person name="Woyke T."/>
        </authorList>
    </citation>
    <scope>NUCLEOTIDE SEQUENCE</scope>
    <source>
        <strain evidence="1">GVMAG-S-1091796-13</strain>
    </source>
</reference>
<dbReference type="AlphaFoldDB" id="A0A6C0AN06"/>
<evidence type="ECO:0000313" key="1">
    <source>
        <dbReference type="EMBL" id="QHS80741.1"/>
    </source>
</evidence>
<accession>A0A6C0AN06</accession>
<dbReference type="EMBL" id="MN740717">
    <property type="protein sequence ID" value="QHS80741.1"/>
    <property type="molecule type" value="Genomic_DNA"/>
</dbReference>
<organism evidence="1">
    <name type="scientific">viral metagenome</name>
    <dbReference type="NCBI Taxonomy" id="1070528"/>
    <lineage>
        <taxon>unclassified sequences</taxon>
        <taxon>metagenomes</taxon>
        <taxon>organismal metagenomes</taxon>
    </lineage>
</organism>
<sequence>MVGIYYLFIDKEFCIQNVFENLQLAILEPGIKYSEIKLNDVLPPYIILTTIYTDQYLLELINKELNDMGYDKSFEILKPITS</sequence>